<evidence type="ECO:0000313" key="1">
    <source>
        <dbReference type="EMBL" id="KRY50608.1"/>
    </source>
</evidence>
<name>A0A0V1CMV1_TRIBR</name>
<reference evidence="1 2" key="1">
    <citation type="submission" date="2015-01" db="EMBL/GenBank/DDBJ databases">
        <title>Evolution of Trichinella species and genotypes.</title>
        <authorList>
            <person name="Korhonen P.K."/>
            <person name="Edoardo P."/>
            <person name="Giuseppe L.R."/>
            <person name="Gasser R.B."/>
        </authorList>
    </citation>
    <scope>NUCLEOTIDE SEQUENCE [LARGE SCALE GENOMIC DNA]</scope>
    <source>
        <strain evidence="1">ISS120</strain>
    </source>
</reference>
<dbReference type="AlphaFoldDB" id="A0A0V1CMV1"/>
<comment type="caution">
    <text evidence="1">The sequence shown here is derived from an EMBL/GenBank/DDBJ whole genome shotgun (WGS) entry which is preliminary data.</text>
</comment>
<proteinExistence type="predicted"/>
<keyword evidence="2" id="KW-1185">Reference proteome</keyword>
<dbReference type="OrthoDB" id="5920114at2759"/>
<dbReference type="Proteomes" id="UP000054653">
    <property type="component" value="Unassembled WGS sequence"/>
</dbReference>
<sequence length="103" mass="12474">MKAYLPTVRSSTRCSQRLCRNNLQTFIWTQHLWKKKFNSEHNFNRQLMMFIEFVEYFIRRVIIIYSFDLKILIFIDRILCLQTGPIRTVVVRQKATVDKLAMV</sequence>
<accession>A0A0V1CMV1</accession>
<organism evidence="1 2">
    <name type="scientific">Trichinella britovi</name>
    <name type="common">Parasitic roundworm</name>
    <dbReference type="NCBI Taxonomy" id="45882"/>
    <lineage>
        <taxon>Eukaryota</taxon>
        <taxon>Metazoa</taxon>
        <taxon>Ecdysozoa</taxon>
        <taxon>Nematoda</taxon>
        <taxon>Enoplea</taxon>
        <taxon>Dorylaimia</taxon>
        <taxon>Trichinellida</taxon>
        <taxon>Trichinellidae</taxon>
        <taxon>Trichinella</taxon>
    </lineage>
</organism>
<protein>
    <submittedName>
        <fullName evidence="1">Uncharacterized protein</fullName>
    </submittedName>
</protein>
<dbReference type="EMBL" id="JYDI01000145">
    <property type="protein sequence ID" value="KRY50608.1"/>
    <property type="molecule type" value="Genomic_DNA"/>
</dbReference>
<gene>
    <name evidence="1" type="ORF">T03_14194</name>
</gene>
<evidence type="ECO:0000313" key="2">
    <source>
        <dbReference type="Proteomes" id="UP000054653"/>
    </source>
</evidence>